<proteinExistence type="predicted"/>
<accession>A0A934QGI7</accession>
<evidence type="ECO:0000313" key="4">
    <source>
        <dbReference type="EMBL" id="MBK1696384.1"/>
    </source>
</evidence>
<feature type="domain" description="Glycosyltransferase subfamily 4-like N-terminal" evidence="3">
    <location>
        <begin position="29"/>
        <end position="203"/>
    </location>
</feature>
<keyword evidence="5" id="KW-1185">Reference proteome</keyword>
<evidence type="ECO:0000256" key="1">
    <source>
        <dbReference type="ARBA" id="ARBA00022676"/>
    </source>
</evidence>
<dbReference type="Gene3D" id="3.40.50.2000">
    <property type="entry name" value="Glycogen Phosphorylase B"/>
    <property type="match status" value="2"/>
</dbReference>
<evidence type="ECO:0000259" key="3">
    <source>
        <dbReference type="Pfam" id="PF13439"/>
    </source>
</evidence>
<dbReference type="PANTHER" id="PTHR12526">
    <property type="entry name" value="GLYCOSYLTRANSFERASE"/>
    <property type="match status" value="1"/>
</dbReference>
<dbReference type="RefSeq" id="WP_051431778.1">
    <property type="nucleotide sequence ID" value="NZ_NRRE01000015.1"/>
</dbReference>
<dbReference type="SUPFAM" id="SSF53756">
    <property type="entry name" value="UDP-Glycosyltransferase/glycogen phosphorylase"/>
    <property type="match status" value="1"/>
</dbReference>
<keyword evidence="2" id="KW-0808">Transferase</keyword>
<evidence type="ECO:0000256" key="2">
    <source>
        <dbReference type="ARBA" id="ARBA00022679"/>
    </source>
</evidence>
<gene>
    <name evidence="4" type="ORF">CKO21_03900</name>
</gene>
<dbReference type="Pfam" id="PF13692">
    <property type="entry name" value="Glyco_trans_1_4"/>
    <property type="match status" value="1"/>
</dbReference>
<dbReference type="PANTHER" id="PTHR12526:SF510">
    <property type="entry name" value="D-INOSITOL 3-PHOSPHATE GLYCOSYLTRANSFERASE"/>
    <property type="match status" value="1"/>
</dbReference>
<organism evidence="4 5">
    <name type="scientific">Rhodovibrio salinarum</name>
    <dbReference type="NCBI Taxonomy" id="1087"/>
    <lineage>
        <taxon>Bacteria</taxon>
        <taxon>Pseudomonadati</taxon>
        <taxon>Pseudomonadota</taxon>
        <taxon>Alphaproteobacteria</taxon>
        <taxon>Rhodospirillales</taxon>
        <taxon>Rhodovibrionaceae</taxon>
        <taxon>Rhodovibrio</taxon>
    </lineage>
</organism>
<dbReference type="CDD" id="cd03811">
    <property type="entry name" value="GT4_GT28_WabH-like"/>
    <property type="match status" value="1"/>
</dbReference>
<keyword evidence="1" id="KW-0328">Glycosyltransferase</keyword>
<dbReference type="Proteomes" id="UP000778970">
    <property type="component" value="Unassembled WGS sequence"/>
</dbReference>
<name>A0A934QGI7_9PROT</name>
<sequence length="429" mass="45317">MTSARPADDGRIRQRPPHVGILIGSLEAGGAQRMALALAHDLLADGWEVRLLLLNPDREMTLPGDGPTQAALEARLSVLGGSSVRAGTLSKSLRFPRLHRRLEAAIAEHDLDVVVSFMERANLLNLLGTRRVPRIISVRKQISVALADKSALKRTLVERAYPLLLRRARAIVLNAHGSAADFARRFHIPNARLNVIPNAVDPAIVQQAEAEPVGPGADLLGPSTVVTVGRLVPAKGQAPLLRAFAQVVRQVPEARLVLVGDGPLRDRLAALATDLGIAPQVAFAGFQTNPYPWMARAGALALPSRAEGFPNALLEAMALGQACVAADCPTGPRELLAPDTPVNRITEAVEVTNAGILVPPMPGEDLEAAAPLTPSETALADALVRLLHAPDLRTRLQAGAAARAADFTPARARAAWQSVIARSLAPSSG</sequence>
<dbReference type="Pfam" id="PF13439">
    <property type="entry name" value="Glyco_transf_4"/>
    <property type="match status" value="1"/>
</dbReference>
<dbReference type="EMBL" id="NRRE01000015">
    <property type="protein sequence ID" value="MBK1696384.1"/>
    <property type="molecule type" value="Genomic_DNA"/>
</dbReference>
<protein>
    <submittedName>
        <fullName evidence="4">Glycosyltransferase</fullName>
    </submittedName>
</protein>
<dbReference type="AlphaFoldDB" id="A0A934QGI7"/>
<comment type="caution">
    <text evidence="4">The sequence shown here is derived from an EMBL/GenBank/DDBJ whole genome shotgun (WGS) entry which is preliminary data.</text>
</comment>
<dbReference type="GO" id="GO:0016757">
    <property type="term" value="F:glycosyltransferase activity"/>
    <property type="evidence" value="ECO:0007669"/>
    <property type="project" value="UniProtKB-KW"/>
</dbReference>
<reference evidence="4" key="2">
    <citation type="journal article" date="2020" name="Microorganisms">
        <title>Osmotic Adaptation and Compatible Solute Biosynthesis of Phototrophic Bacteria as Revealed from Genome Analyses.</title>
        <authorList>
            <person name="Imhoff J.F."/>
            <person name="Rahn T."/>
            <person name="Kunzel S."/>
            <person name="Keller A."/>
            <person name="Neulinger S.C."/>
        </authorList>
    </citation>
    <scope>NUCLEOTIDE SEQUENCE</scope>
    <source>
        <strain evidence="4">DSM 9154</strain>
    </source>
</reference>
<dbReference type="InterPro" id="IPR028098">
    <property type="entry name" value="Glyco_trans_4-like_N"/>
</dbReference>
<reference evidence="4" key="1">
    <citation type="submission" date="2017-08" db="EMBL/GenBank/DDBJ databases">
        <authorList>
            <person name="Imhoff J.F."/>
            <person name="Rahn T."/>
            <person name="Kuenzel S."/>
            <person name="Neulinger S.C."/>
        </authorList>
    </citation>
    <scope>NUCLEOTIDE SEQUENCE</scope>
    <source>
        <strain evidence="4">DSM 9154</strain>
    </source>
</reference>
<evidence type="ECO:0000313" key="5">
    <source>
        <dbReference type="Proteomes" id="UP000778970"/>
    </source>
</evidence>